<dbReference type="SUPFAM" id="SSF63380">
    <property type="entry name" value="Riboflavin synthase domain-like"/>
    <property type="match status" value="1"/>
</dbReference>
<feature type="transmembrane region" description="Helical" evidence="2">
    <location>
        <begin position="23"/>
        <end position="43"/>
    </location>
</feature>
<dbReference type="InterPro" id="IPR001433">
    <property type="entry name" value="OxRdtase_FAD/NAD-bd"/>
</dbReference>
<comment type="caution">
    <text evidence="4">The sequence shown here is derived from an EMBL/GenBank/DDBJ whole genome shotgun (WGS) entry which is preliminary data.</text>
</comment>
<dbReference type="InterPro" id="IPR017927">
    <property type="entry name" value="FAD-bd_FR_type"/>
</dbReference>
<organism evidence="4 5">
    <name type="scientific">Microbacterium psychrotolerans</name>
    <dbReference type="NCBI Taxonomy" id="3068321"/>
    <lineage>
        <taxon>Bacteria</taxon>
        <taxon>Bacillati</taxon>
        <taxon>Actinomycetota</taxon>
        <taxon>Actinomycetes</taxon>
        <taxon>Micrococcales</taxon>
        <taxon>Microbacteriaceae</taxon>
        <taxon>Microbacterium</taxon>
    </lineage>
</organism>
<feature type="transmembrane region" description="Helical" evidence="2">
    <location>
        <begin position="126"/>
        <end position="144"/>
    </location>
</feature>
<dbReference type="InterPro" id="IPR050415">
    <property type="entry name" value="MRET"/>
</dbReference>
<dbReference type="Gene3D" id="3.40.50.80">
    <property type="entry name" value="Nucleotide-binding domain of ferredoxin-NADP reductase (FNR) module"/>
    <property type="match status" value="1"/>
</dbReference>
<dbReference type="PANTHER" id="PTHR47354:SF5">
    <property type="entry name" value="PROTEIN RFBI"/>
    <property type="match status" value="1"/>
</dbReference>
<keyword evidence="2" id="KW-1133">Transmembrane helix</keyword>
<dbReference type="RefSeq" id="WP_308869609.1">
    <property type="nucleotide sequence ID" value="NZ_JAVFWO010000006.1"/>
</dbReference>
<dbReference type="PANTHER" id="PTHR47354">
    <property type="entry name" value="NADH OXIDOREDUCTASE HCR"/>
    <property type="match status" value="1"/>
</dbReference>
<dbReference type="SUPFAM" id="SSF52343">
    <property type="entry name" value="Ferredoxin reductase-like, C-terminal NADP-linked domain"/>
    <property type="match status" value="1"/>
</dbReference>
<evidence type="ECO:0000256" key="2">
    <source>
        <dbReference type="SAM" id="Phobius"/>
    </source>
</evidence>
<dbReference type="Gene3D" id="2.40.30.10">
    <property type="entry name" value="Translation factors"/>
    <property type="match status" value="1"/>
</dbReference>
<dbReference type="EMBL" id="JAVFWO010000006">
    <property type="protein sequence ID" value="MDQ7879950.1"/>
    <property type="molecule type" value="Genomic_DNA"/>
</dbReference>
<dbReference type="InterPro" id="IPR017938">
    <property type="entry name" value="Riboflavin_synthase-like_b-brl"/>
</dbReference>
<gene>
    <name evidence="4" type="ORF">Q9R08_18315</name>
</gene>
<evidence type="ECO:0000256" key="1">
    <source>
        <dbReference type="ARBA" id="ARBA00001974"/>
    </source>
</evidence>
<dbReference type="PRINTS" id="PR00410">
    <property type="entry name" value="PHEHYDRXLASE"/>
</dbReference>
<evidence type="ECO:0000313" key="4">
    <source>
        <dbReference type="EMBL" id="MDQ7879950.1"/>
    </source>
</evidence>
<keyword evidence="5" id="KW-1185">Reference proteome</keyword>
<feature type="transmembrane region" description="Helical" evidence="2">
    <location>
        <begin position="240"/>
        <end position="257"/>
    </location>
</feature>
<comment type="cofactor">
    <cofactor evidence="1">
        <name>FAD</name>
        <dbReference type="ChEBI" id="CHEBI:57692"/>
    </cofactor>
</comment>
<feature type="transmembrane region" description="Helical" evidence="2">
    <location>
        <begin position="150"/>
        <end position="172"/>
    </location>
</feature>
<evidence type="ECO:0000259" key="3">
    <source>
        <dbReference type="PROSITE" id="PS51384"/>
    </source>
</evidence>
<keyword evidence="2" id="KW-0812">Transmembrane</keyword>
<dbReference type="InterPro" id="IPR039261">
    <property type="entry name" value="FNR_nucleotide-bd"/>
</dbReference>
<dbReference type="Pfam" id="PF00175">
    <property type="entry name" value="NAD_binding_1"/>
    <property type="match status" value="1"/>
</dbReference>
<feature type="domain" description="FAD-binding FR-type" evidence="3">
    <location>
        <begin position="283"/>
        <end position="390"/>
    </location>
</feature>
<accession>A0ABU0Z5T0</accession>
<reference evidence="4 5" key="1">
    <citation type="submission" date="2023-08" db="EMBL/GenBank/DDBJ databases">
        <title>Microbacterium psychrotolerans sp. nov., a psychrotolerant bacterium isolated from soil in Heilongjiang Province, China.</title>
        <authorList>
            <person name="An P."/>
            <person name="Zhao D."/>
            <person name="Xiang H."/>
        </authorList>
    </citation>
    <scope>NUCLEOTIDE SEQUENCE [LARGE SCALE GENOMIC DNA]</scope>
    <source>
        <strain evidence="4 5">QXD-8</strain>
    </source>
</reference>
<keyword evidence="2" id="KW-0472">Membrane</keyword>
<protein>
    <submittedName>
        <fullName evidence="4">Flavodoxin reductase</fullName>
    </submittedName>
</protein>
<sequence length="520" mass="55994">MGTLTSIWNRAFAVLGRVSMYRLVYLALATLALVALLLSFFGLVGPDPLQLIVTLAVLSAVCVGVDAAAQRVLNLPWRLESSLITSHILLFVLRPTLELVGLLGIVIAAAVASLSKYLLAWRGRHIFNPAAVGATVLTLLSLAWPDLGASSWWVGTPALAAPVILLGLAVLVRTEKLRVVAVFLVFAVAVAVFRTAAQYQAAGVEVEVLDLLWPILWSSPFLFLGAFMLSEPLTLPPRRWQQLTVATVVGVLAGWPIPIGDVTLGQERALLVGNLVAFAFAVRTAVRLTLVARSEPTPSVQELTFRVHDRLAFLPGQYLELEVPHRHPDARGTRREFSIASAPEDLPLLKVAFKDGKTTKPLSSYKKALAEVQPGDALAITGVWGDFLLPKRDAAPILMVAAGIGVTPFVSQLRHAQAAGLDRDIVLVYVASDSSELAYRDEIAASGARVILFTRDRPADLPDHWLWAQGVRLDADGLLRVVPDIGSRHAYISGPAALIADLAPALERARSITTDAFSGY</sequence>
<feature type="transmembrane region" description="Helical" evidence="2">
    <location>
        <begin position="211"/>
        <end position="228"/>
    </location>
</feature>
<feature type="transmembrane region" description="Helical" evidence="2">
    <location>
        <begin position="179"/>
        <end position="199"/>
    </location>
</feature>
<name>A0ABU0Z5T0_9MICO</name>
<evidence type="ECO:0000313" key="5">
    <source>
        <dbReference type="Proteomes" id="UP001235133"/>
    </source>
</evidence>
<dbReference type="PROSITE" id="PS51384">
    <property type="entry name" value="FAD_FR"/>
    <property type="match status" value="1"/>
</dbReference>
<dbReference type="CDD" id="cd00322">
    <property type="entry name" value="FNR_like"/>
    <property type="match status" value="1"/>
</dbReference>
<dbReference type="Proteomes" id="UP001235133">
    <property type="component" value="Unassembled WGS sequence"/>
</dbReference>
<feature type="transmembrane region" description="Helical" evidence="2">
    <location>
        <begin position="99"/>
        <end position="119"/>
    </location>
</feature>
<proteinExistence type="predicted"/>